<comment type="caution">
    <text evidence="2">The sequence shown here is derived from an EMBL/GenBank/DDBJ whole genome shotgun (WGS) entry which is preliminary data.</text>
</comment>
<feature type="region of interest" description="Disordered" evidence="1">
    <location>
        <begin position="361"/>
        <end position="394"/>
    </location>
</feature>
<evidence type="ECO:0000313" key="3">
    <source>
        <dbReference type="Proteomes" id="UP001174997"/>
    </source>
</evidence>
<sequence length="394" mass="43473">MPAGLGFGNNNGLAMARLAQNDRGTRDPPSTASEATALRDRNPTPATGRPLKRRRGSSGLSGMQSENAPRATGRSINLHKTPAIEGPPRTGSFIPMFSSEINPNVHVHQRNWRARRLLQETRESVSFFSVTSEKFAFSVIFRADLEQSFVSESAVSFLKLQPMDLPVERRPLLSNPSGQIQPERYVRVVVQQVRINNGGPRTEIGDMLVVNDQHFPPGVCAILRGNFFDRNEAGHLPATATPQASSQRQPYRPSFQNSVRSNTATSEFTSDSIADTVPTSVNHSIFDVDSGTTPSYVPYDIHQETGMPVASHPDASQGYMADAVSPLSRHLVQSMQPQLWHQNLAMGNFPPPGNQIFMIPGATRPRNSPYGPAGSPRWPSLNENPQHYQYQQYH</sequence>
<feature type="compositionally biased region" description="Polar residues" evidence="1">
    <location>
        <begin position="240"/>
        <end position="267"/>
    </location>
</feature>
<dbReference type="Proteomes" id="UP001174997">
    <property type="component" value="Unassembled WGS sequence"/>
</dbReference>
<dbReference type="AlphaFoldDB" id="A0AA40DBV8"/>
<accession>A0AA40DBV8</accession>
<gene>
    <name evidence="2" type="ORF">QBC41DRAFT_356952</name>
</gene>
<organism evidence="2 3">
    <name type="scientific">Cercophora samala</name>
    <dbReference type="NCBI Taxonomy" id="330535"/>
    <lineage>
        <taxon>Eukaryota</taxon>
        <taxon>Fungi</taxon>
        <taxon>Dikarya</taxon>
        <taxon>Ascomycota</taxon>
        <taxon>Pezizomycotina</taxon>
        <taxon>Sordariomycetes</taxon>
        <taxon>Sordariomycetidae</taxon>
        <taxon>Sordariales</taxon>
        <taxon>Lasiosphaeriaceae</taxon>
        <taxon>Cercophora</taxon>
    </lineage>
</organism>
<protein>
    <submittedName>
        <fullName evidence="2">Uncharacterized protein</fullName>
    </submittedName>
</protein>
<reference evidence="2" key="1">
    <citation type="submission" date="2023-06" db="EMBL/GenBank/DDBJ databases">
        <title>Genome-scale phylogeny and comparative genomics of the fungal order Sordariales.</title>
        <authorList>
            <consortium name="Lawrence Berkeley National Laboratory"/>
            <person name="Hensen N."/>
            <person name="Bonometti L."/>
            <person name="Westerberg I."/>
            <person name="Brannstrom I.O."/>
            <person name="Guillou S."/>
            <person name="Cros-Aarteil S."/>
            <person name="Calhoun S."/>
            <person name="Haridas S."/>
            <person name="Kuo A."/>
            <person name="Mondo S."/>
            <person name="Pangilinan J."/>
            <person name="Riley R."/>
            <person name="Labutti K."/>
            <person name="Andreopoulos B."/>
            <person name="Lipzen A."/>
            <person name="Chen C."/>
            <person name="Yanf M."/>
            <person name="Daum C."/>
            <person name="Ng V."/>
            <person name="Clum A."/>
            <person name="Steindorff A."/>
            <person name="Ohm R."/>
            <person name="Martin F."/>
            <person name="Silar P."/>
            <person name="Natvig D."/>
            <person name="Lalanne C."/>
            <person name="Gautier V."/>
            <person name="Ament-Velasquez S.L."/>
            <person name="Kruys A."/>
            <person name="Hutchinson M.I."/>
            <person name="Powell A.J."/>
            <person name="Barry K."/>
            <person name="Miller A.N."/>
            <person name="Grigoriev I.V."/>
            <person name="Debuchy R."/>
            <person name="Gladieux P."/>
            <person name="Thoren M.H."/>
            <person name="Johannesson H."/>
        </authorList>
    </citation>
    <scope>NUCLEOTIDE SEQUENCE</scope>
    <source>
        <strain evidence="2">CBS 307.81</strain>
    </source>
</reference>
<feature type="region of interest" description="Disordered" evidence="1">
    <location>
        <begin position="16"/>
        <end position="91"/>
    </location>
</feature>
<dbReference type="EMBL" id="JAULSY010000063">
    <property type="protein sequence ID" value="KAK0667988.1"/>
    <property type="molecule type" value="Genomic_DNA"/>
</dbReference>
<feature type="region of interest" description="Disordered" evidence="1">
    <location>
        <begin position="234"/>
        <end position="267"/>
    </location>
</feature>
<evidence type="ECO:0000313" key="2">
    <source>
        <dbReference type="EMBL" id="KAK0667988.1"/>
    </source>
</evidence>
<name>A0AA40DBV8_9PEZI</name>
<feature type="compositionally biased region" description="Polar residues" evidence="1">
    <location>
        <begin position="381"/>
        <end position="394"/>
    </location>
</feature>
<proteinExistence type="predicted"/>
<evidence type="ECO:0000256" key="1">
    <source>
        <dbReference type="SAM" id="MobiDB-lite"/>
    </source>
</evidence>
<keyword evidence="3" id="KW-1185">Reference proteome</keyword>
<feature type="compositionally biased region" description="Polar residues" evidence="1">
    <location>
        <begin position="58"/>
        <end position="67"/>
    </location>
</feature>